<dbReference type="InterPro" id="IPR040398">
    <property type="entry name" value="Not1"/>
</dbReference>
<dbReference type="WBParaSite" id="jg3030">
    <property type="protein sequence ID" value="jg3030"/>
    <property type="gene ID" value="jg3030"/>
</dbReference>
<dbReference type="GO" id="GO:0017148">
    <property type="term" value="P:negative regulation of translation"/>
    <property type="evidence" value="ECO:0007669"/>
    <property type="project" value="InterPro"/>
</dbReference>
<dbReference type="Gene3D" id="1.25.40.790">
    <property type="match status" value="1"/>
</dbReference>
<dbReference type="GO" id="GO:0000288">
    <property type="term" value="P:nuclear-transcribed mRNA catabolic process, deadenylation-dependent decay"/>
    <property type="evidence" value="ECO:0007669"/>
    <property type="project" value="TreeGrafter"/>
</dbReference>
<organism evidence="2 3">
    <name type="scientific">Ditylenchus dipsaci</name>
    <dbReference type="NCBI Taxonomy" id="166011"/>
    <lineage>
        <taxon>Eukaryota</taxon>
        <taxon>Metazoa</taxon>
        <taxon>Ecdysozoa</taxon>
        <taxon>Nematoda</taxon>
        <taxon>Chromadorea</taxon>
        <taxon>Rhabditida</taxon>
        <taxon>Tylenchina</taxon>
        <taxon>Tylenchomorpha</taxon>
        <taxon>Sphaerularioidea</taxon>
        <taxon>Anguinidae</taxon>
        <taxon>Anguininae</taxon>
        <taxon>Ditylenchus</taxon>
    </lineage>
</organism>
<sequence>MPLHSRCLVKLTVLMVKHSNIGDYSTKLGLLKEVLSKVTTALHWEHETKEKSTAEKCTFLMLLDKCYLLCSPDVSGFAFHWLEIVGHRNFIGQLLANNCGSFEGFSNVQSVVLAHLKFMAPFLRDVQMSESVEVLYKGTFRLLLGFFTNFPEVFVRILQCLL</sequence>
<feature type="domain" description="CCR4-Not complex component Not1 C-terminal" evidence="1">
    <location>
        <begin position="47"/>
        <end position="155"/>
    </location>
</feature>
<dbReference type="PANTHER" id="PTHR13162">
    <property type="entry name" value="CCR4-NOT TRANSCRIPTION COMPLEX"/>
    <property type="match status" value="1"/>
</dbReference>
<evidence type="ECO:0000313" key="2">
    <source>
        <dbReference type="Proteomes" id="UP000887574"/>
    </source>
</evidence>
<dbReference type="InterPro" id="IPR007196">
    <property type="entry name" value="CCR4-Not_Not1_C"/>
</dbReference>
<name>A0A915E9Q1_9BILA</name>
<accession>A0A915E9Q1</accession>
<dbReference type="GO" id="GO:0000932">
    <property type="term" value="C:P-body"/>
    <property type="evidence" value="ECO:0007669"/>
    <property type="project" value="TreeGrafter"/>
</dbReference>
<reference evidence="3" key="1">
    <citation type="submission" date="2022-11" db="UniProtKB">
        <authorList>
            <consortium name="WormBaseParasite"/>
        </authorList>
    </citation>
    <scope>IDENTIFICATION</scope>
</reference>
<dbReference type="PANTHER" id="PTHR13162:SF8">
    <property type="entry name" value="CCR4-NOT TRANSCRIPTION COMPLEX SUBUNIT 1"/>
    <property type="match status" value="1"/>
</dbReference>
<evidence type="ECO:0000259" key="1">
    <source>
        <dbReference type="Pfam" id="PF04054"/>
    </source>
</evidence>
<dbReference type="GO" id="GO:0060090">
    <property type="term" value="F:molecular adaptor activity"/>
    <property type="evidence" value="ECO:0007669"/>
    <property type="project" value="TreeGrafter"/>
</dbReference>
<dbReference type="Pfam" id="PF04054">
    <property type="entry name" value="Not1"/>
    <property type="match status" value="1"/>
</dbReference>
<protein>
    <submittedName>
        <fullName evidence="3">CCR4-Not complex component Not1 C-terminal domain-containing protein</fullName>
    </submittedName>
</protein>
<proteinExistence type="predicted"/>
<keyword evidence="2" id="KW-1185">Reference proteome</keyword>
<evidence type="ECO:0000313" key="3">
    <source>
        <dbReference type="WBParaSite" id="jg3030"/>
    </source>
</evidence>
<dbReference type="Proteomes" id="UP000887574">
    <property type="component" value="Unplaced"/>
</dbReference>
<dbReference type="AlphaFoldDB" id="A0A915E9Q1"/>
<dbReference type="GO" id="GO:0030015">
    <property type="term" value="C:CCR4-NOT core complex"/>
    <property type="evidence" value="ECO:0007669"/>
    <property type="project" value="InterPro"/>
</dbReference>